<feature type="region of interest" description="Disordered" evidence="1">
    <location>
        <begin position="48"/>
        <end position="101"/>
    </location>
</feature>
<sequence length="171" mass="19187">MPAPTGARSWSTRVLDPKNILAQLTSTLSYPYYMIHLHMSSLNDAQVEATRPVEDKPPTADKVTAEEEDDHSTTYSIYSEASEPHDLGSGLNEPSKAAQPDKDLIPAMEIEPNQPAQGVTNLDEPDPIKYGLLVCFEFEFHTSHAQRSHTALDKTEEFTLDFLKKLMKWPM</sequence>
<reference evidence="2 3" key="1">
    <citation type="submission" date="2019-05" db="EMBL/GenBank/DDBJ databases">
        <title>Emergence of the Ug99 lineage of the wheat stem rust pathogen through somatic hybridization.</title>
        <authorList>
            <person name="Li F."/>
            <person name="Upadhyaya N.M."/>
            <person name="Sperschneider J."/>
            <person name="Matny O."/>
            <person name="Nguyen-Phuc H."/>
            <person name="Mago R."/>
            <person name="Raley C."/>
            <person name="Miller M.E."/>
            <person name="Silverstein K.A.T."/>
            <person name="Henningsen E."/>
            <person name="Hirsch C.D."/>
            <person name="Visser B."/>
            <person name="Pretorius Z.A."/>
            <person name="Steffenson B.J."/>
            <person name="Schwessinger B."/>
            <person name="Dodds P.N."/>
            <person name="Figueroa M."/>
        </authorList>
    </citation>
    <scope>NUCLEOTIDE SEQUENCE [LARGE SCALE GENOMIC DNA]</scope>
    <source>
        <strain evidence="2">21-0</strain>
    </source>
</reference>
<dbReference type="AlphaFoldDB" id="A0A5B0MWG7"/>
<organism evidence="2 3">
    <name type="scientific">Puccinia graminis f. sp. tritici</name>
    <dbReference type="NCBI Taxonomy" id="56615"/>
    <lineage>
        <taxon>Eukaryota</taxon>
        <taxon>Fungi</taxon>
        <taxon>Dikarya</taxon>
        <taxon>Basidiomycota</taxon>
        <taxon>Pucciniomycotina</taxon>
        <taxon>Pucciniomycetes</taxon>
        <taxon>Pucciniales</taxon>
        <taxon>Pucciniaceae</taxon>
        <taxon>Puccinia</taxon>
    </lineage>
</organism>
<feature type="compositionally biased region" description="Basic and acidic residues" evidence="1">
    <location>
        <begin position="51"/>
        <end position="65"/>
    </location>
</feature>
<evidence type="ECO:0000313" key="3">
    <source>
        <dbReference type="Proteomes" id="UP000324748"/>
    </source>
</evidence>
<proteinExistence type="predicted"/>
<protein>
    <submittedName>
        <fullName evidence="2">Uncharacterized protein</fullName>
    </submittedName>
</protein>
<dbReference type="EMBL" id="VSWC01000131">
    <property type="protein sequence ID" value="KAA1080576.1"/>
    <property type="molecule type" value="Genomic_DNA"/>
</dbReference>
<dbReference type="Proteomes" id="UP000324748">
    <property type="component" value="Unassembled WGS sequence"/>
</dbReference>
<evidence type="ECO:0000256" key="1">
    <source>
        <dbReference type="SAM" id="MobiDB-lite"/>
    </source>
</evidence>
<accession>A0A5B0MWG7</accession>
<comment type="caution">
    <text evidence="2">The sequence shown here is derived from an EMBL/GenBank/DDBJ whole genome shotgun (WGS) entry which is preliminary data.</text>
</comment>
<keyword evidence="3" id="KW-1185">Reference proteome</keyword>
<evidence type="ECO:0000313" key="2">
    <source>
        <dbReference type="EMBL" id="KAA1080576.1"/>
    </source>
</evidence>
<gene>
    <name evidence="2" type="ORF">PGT21_012941</name>
</gene>
<name>A0A5B0MWG7_PUCGR</name>